<reference evidence="2 3" key="1">
    <citation type="journal article" date="2014" name="Antonie Van Leeuwenhoek">
        <title>Hyphomonas beringensis sp. nov. and Hyphomonas chukchiensis sp. nov., isolated from surface seawater of the Bering Sea and Chukchi Sea.</title>
        <authorList>
            <person name="Li C."/>
            <person name="Lai Q."/>
            <person name="Li G."/>
            <person name="Dong C."/>
            <person name="Wang J."/>
            <person name="Liao Y."/>
            <person name="Shao Z."/>
        </authorList>
    </citation>
    <scope>NUCLEOTIDE SEQUENCE [LARGE SCALE GENOMIC DNA]</scope>
    <source>
        <strain evidence="2 3">BH-BN04-4</strain>
    </source>
</reference>
<dbReference type="PIRSF" id="PIRSF032146">
    <property type="entry name" value="UCP032146"/>
    <property type="match status" value="1"/>
</dbReference>
<dbReference type="PATRIC" id="fig|1280947.3.peg.1731"/>
<protein>
    <recommendedName>
        <fullName evidence="1">UPF0262 protein HY30_04300</fullName>
    </recommendedName>
</protein>
<evidence type="ECO:0000313" key="2">
    <source>
        <dbReference type="EMBL" id="KCZ58969.1"/>
    </source>
</evidence>
<comment type="similarity">
    <text evidence="1">Belongs to the UPF0262 family.</text>
</comment>
<dbReference type="OrthoDB" id="9798434at2"/>
<comment type="caution">
    <text evidence="2">The sequence shown here is derived from an EMBL/GenBank/DDBJ whole genome shotgun (WGS) entry which is preliminary data.</text>
</comment>
<dbReference type="InterPro" id="IPR008321">
    <property type="entry name" value="UCP032146"/>
</dbReference>
<dbReference type="AlphaFoldDB" id="A0A062UQ80"/>
<dbReference type="RefSeq" id="WP_034739041.1">
    <property type="nucleotide sequence ID" value="NZ_AWFG01000019.1"/>
</dbReference>
<accession>A0A062UQ80</accession>
<gene>
    <name evidence="2" type="ORF">HY30_04300</name>
</gene>
<dbReference type="eggNOG" id="COG5328">
    <property type="taxonomic scope" value="Bacteria"/>
</dbReference>
<organism evidence="2 3">
    <name type="scientific">Hyphomonas chukchiensis</name>
    <dbReference type="NCBI Taxonomy" id="1280947"/>
    <lineage>
        <taxon>Bacteria</taxon>
        <taxon>Pseudomonadati</taxon>
        <taxon>Pseudomonadota</taxon>
        <taxon>Alphaproteobacteria</taxon>
        <taxon>Hyphomonadales</taxon>
        <taxon>Hyphomonadaceae</taxon>
        <taxon>Hyphomonas</taxon>
    </lineage>
</organism>
<keyword evidence="3" id="KW-1185">Reference proteome</keyword>
<dbReference type="NCBIfam" id="NF002769">
    <property type="entry name" value="PRK02853.1"/>
    <property type="match status" value="1"/>
</dbReference>
<dbReference type="HAMAP" id="MF_00678">
    <property type="entry name" value="UPF0262"/>
    <property type="match status" value="1"/>
</dbReference>
<evidence type="ECO:0000256" key="1">
    <source>
        <dbReference type="HAMAP-Rule" id="MF_00678"/>
    </source>
</evidence>
<evidence type="ECO:0000313" key="3">
    <source>
        <dbReference type="Proteomes" id="UP000027190"/>
    </source>
</evidence>
<dbReference type="STRING" id="1280947.HY30_04300"/>
<dbReference type="EMBL" id="AWFG01000019">
    <property type="protein sequence ID" value="KCZ58969.1"/>
    <property type="molecule type" value="Genomic_DNA"/>
</dbReference>
<dbReference type="Proteomes" id="UP000027190">
    <property type="component" value="Unassembled WGS sequence"/>
</dbReference>
<name>A0A062UQ80_9PROT</name>
<sequence length="158" mass="17888">MGENRLISIDIDDETLGASGPDAEHERRVAIFDLIEENSFGLPDHDKGPYALSLSQVERKLVFAIRDEAGEDVHTFILSMGPFRGVIRDYFMICDSYYDAIRNQTPHQIEAIDMARRGIHNEGSELLAERLEGKVNVDFHTSRRLFTLICALHAGQTR</sequence>
<dbReference type="Pfam" id="PF06793">
    <property type="entry name" value="UPF0262"/>
    <property type="match status" value="1"/>
</dbReference>
<proteinExistence type="inferred from homology"/>